<dbReference type="EC" id="2.7.13.3" evidence="3"/>
<dbReference type="Gene3D" id="1.20.120.160">
    <property type="entry name" value="HPT domain"/>
    <property type="match status" value="1"/>
</dbReference>
<evidence type="ECO:0000259" key="18">
    <source>
        <dbReference type="PROSITE" id="PS50109"/>
    </source>
</evidence>
<feature type="domain" description="Response regulatory" evidence="19">
    <location>
        <begin position="548"/>
        <end position="665"/>
    </location>
</feature>
<keyword evidence="11" id="KW-0547">Nucleotide-binding</keyword>
<evidence type="ECO:0000256" key="11">
    <source>
        <dbReference type="ARBA" id="ARBA00022840"/>
    </source>
</evidence>
<evidence type="ECO:0000313" key="22">
    <source>
        <dbReference type="Proteomes" id="UP000279760"/>
    </source>
</evidence>
<dbReference type="InterPro" id="IPR011006">
    <property type="entry name" value="CheY-like_superfamily"/>
</dbReference>
<dbReference type="Pfam" id="PF02518">
    <property type="entry name" value="HATPase_c"/>
    <property type="match status" value="1"/>
</dbReference>
<evidence type="ECO:0000256" key="6">
    <source>
        <dbReference type="ARBA" id="ARBA00022553"/>
    </source>
</evidence>
<dbReference type="Gene3D" id="1.10.287.130">
    <property type="match status" value="1"/>
</dbReference>
<dbReference type="InterPro" id="IPR036641">
    <property type="entry name" value="HPT_dom_sf"/>
</dbReference>
<dbReference type="InterPro" id="IPR003661">
    <property type="entry name" value="HisK_dim/P_dom"/>
</dbReference>
<proteinExistence type="predicted"/>
<keyword evidence="10" id="KW-0378">Hydrolase</keyword>
<dbReference type="AlphaFoldDB" id="A0A3G4VGN5"/>
<feature type="modified residue" description="Phosphohistidine" evidence="15">
    <location>
        <position position="722"/>
    </location>
</feature>
<evidence type="ECO:0000259" key="20">
    <source>
        <dbReference type="PROSITE" id="PS50894"/>
    </source>
</evidence>
<dbReference type="SUPFAM" id="SSF47226">
    <property type="entry name" value="Histidine-containing phosphotransfer domain, HPT domain"/>
    <property type="match status" value="1"/>
</dbReference>
<protein>
    <recommendedName>
        <fullName evidence="3">histidine kinase</fullName>
        <ecNumber evidence="3">2.7.13.3</ecNumber>
    </recommendedName>
</protein>
<dbReference type="GO" id="GO:0009927">
    <property type="term" value="F:histidine phosphotransfer kinase activity"/>
    <property type="evidence" value="ECO:0007669"/>
    <property type="project" value="TreeGrafter"/>
</dbReference>
<dbReference type="SMART" id="SM00388">
    <property type="entry name" value="HisKA"/>
    <property type="match status" value="1"/>
</dbReference>
<feature type="modified residue" description="4-aspartylphosphate" evidence="16">
    <location>
        <position position="599"/>
    </location>
</feature>
<comment type="catalytic activity">
    <reaction evidence="1">
        <text>ATP + protein L-histidine = ADP + protein N-phospho-L-histidine.</text>
        <dbReference type="EC" id="2.7.13.3"/>
    </reaction>
</comment>
<keyword evidence="12 17" id="KW-1133">Transmembrane helix</keyword>
<evidence type="ECO:0000256" key="3">
    <source>
        <dbReference type="ARBA" id="ARBA00012438"/>
    </source>
</evidence>
<dbReference type="CDD" id="cd16922">
    <property type="entry name" value="HATPase_EvgS-ArcB-TorS-like"/>
    <property type="match status" value="1"/>
</dbReference>
<evidence type="ECO:0000256" key="17">
    <source>
        <dbReference type="SAM" id="Phobius"/>
    </source>
</evidence>
<evidence type="ECO:0000256" key="15">
    <source>
        <dbReference type="PROSITE-ProRule" id="PRU00110"/>
    </source>
</evidence>
<sequence>MRKPCGSFKTIAFIAVCLIPSLGYAFGDFSLTIDDKPSDSGLSQSNYIRFLGQDFLSLRSSLREEVRMYLLITLGLAISALSVLVFSVRNRSKLDTGRNEIPSWTENIISQLPSLIFLESDKGLEGCNCPYYDSCLKSGGCGIHQQIDGQEDSIHNLKNAQYKKRCEFGFIDKIRVTKRTIPNSEKMLTVVDDVTSEYQQRSALEKAHWLAEQAVQSRERFLATMSHELRTPIASMIGLLELLSYENRNIADDYKLKSLMSSAKNLQLLVNDILDYSKLDSQGISLVEEFVSYTDLLGDLVRLHEASARERGLVFETQWDSSEIEFILTDALRLSQIVNNVLSNAVKFTEQGKIKVTVRATKQNISIIVDDTGIGISPDKLESIFDPFRQADDSIERKYGGTGLGLAIVKKLTTLMSGYISINSTEGEGTSVMISLPLKSYEYKKTKICFNYTGQNTHISNWFSSCEEKDKCIKIIDSIDELKSKDDRDSYILINDKRLGMGFNEKYGIWEISTEPFYPDLFYKCKEKIGTKNRGFTSGGVNNLAGLKVLIAEDNPINQYMLSEQMDLLGINAVIVSDGLEAKKELQVNGEHYDMLITDVHMPKMDGISLVRWVRENLSSFKYKPIVGCTAEHSKSLRRKMLDFDDIILKPFEVKRLFEIISSNKAKYKTSSGKNQKISSYMSTLSDDKRKRLVQVFRETMTNDLYLLKSAVDEEIIRKIAHKIKGGANSIGEFEVGDVAGQLESQCLESRNIEEILEGKKVLIEVLSNKLREVGSSNV</sequence>
<feature type="domain" description="Histidine kinase" evidence="18">
    <location>
        <begin position="224"/>
        <end position="440"/>
    </location>
</feature>
<evidence type="ECO:0000256" key="5">
    <source>
        <dbReference type="ARBA" id="ARBA00022519"/>
    </source>
</evidence>
<evidence type="ECO:0000256" key="4">
    <source>
        <dbReference type="ARBA" id="ARBA00022475"/>
    </source>
</evidence>
<dbReference type="GO" id="GO:0000155">
    <property type="term" value="F:phosphorelay sensor kinase activity"/>
    <property type="evidence" value="ECO:0007669"/>
    <property type="project" value="InterPro"/>
</dbReference>
<dbReference type="Proteomes" id="UP000279760">
    <property type="component" value="Chromosome 2"/>
</dbReference>
<evidence type="ECO:0000256" key="16">
    <source>
        <dbReference type="PROSITE-ProRule" id="PRU00169"/>
    </source>
</evidence>
<evidence type="ECO:0000313" key="21">
    <source>
        <dbReference type="EMBL" id="AYV23359.1"/>
    </source>
</evidence>
<dbReference type="Pfam" id="PF00072">
    <property type="entry name" value="Response_reg"/>
    <property type="match status" value="1"/>
</dbReference>
<dbReference type="InterPro" id="IPR001789">
    <property type="entry name" value="Sig_transdc_resp-reg_receiver"/>
</dbReference>
<comment type="subcellular location">
    <subcellularLocation>
        <location evidence="2">Cell inner membrane</location>
        <topology evidence="2">Multi-pass membrane protein</topology>
    </subcellularLocation>
</comment>
<dbReference type="PROSITE" id="PS50110">
    <property type="entry name" value="RESPONSE_REGULATORY"/>
    <property type="match status" value="1"/>
</dbReference>
<dbReference type="Pfam" id="PF01627">
    <property type="entry name" value="Hpt"/>
    <property type="match status" value="1"/>
</dbReference>
<keyword evidence="9" id="KW-0418">Kinase</keyword>
<dbReference type="GO" id="GO:0016787">
    <property type="term" value="F:hydrolase activity"/>
    <property type="evidence" value="ECO:0007669"/>
    <property type="project" value="UniProtKB-KW"/>
</dbReference>
<evidence type="ECO:0000256" key="8">
    <source>
        <dbReference type="ARBA" id="ARBA00022692"/>
    </source>
</evidence>
<dbReference type="InterPro" id="IPR008207">
    <property type="entry name" value="Sig_transdc_His_kin_Hpt_dom"/>
</dbReference>
<dbReference type="SUPFAM" id="SSF52172">
    <property type="entry name" value="CheY-like"/>
    <property type="match status" value="1"/>
</dbReference>
<dbReference type="EMBL" id="CP033578">
    <property type="protein sequence ID" value="AYV23359.1"/>
    <property type="molecule type" value="Genomic_DNA"/>
</dbReference>
<dbReference type="PRINTS" id="PR00344">
    <property type="entry name" value="BCTRLSENSOR"/>
</dbReference>
<dbReference type="SUPFAM" id="SSF55874">
    <property type="entry name" value="ATPase domain of HSP90 chaperone/DNA topoisomerase II/histidine kinase"/>
    <property type="match status" value="1"/>
</dbReference>
<evidence type="ECO:0000256" key="12">
    <source>
        <dbReference type="ARBA" id="ARBA00022989"/>
    </source>
</evidence>
<evidence type="ECO:0000256" key="10">
    <source>
        <dbReference type="ARBA" id="ARBA00022801"/>
    </source>
</evidence>
<evidence type="ECO:0000256" key="7">
    <source>
        <dbReference type="ARBA" id="ARBA00022679"/>
    </source>
</evidence>
<keyword evidence="4" id="KW-1003">Cell membrane</keyword>
<dbReference type="InterPro" id="IPR003594">
    <property type="entry name" value="HATPase_dom"/>
</dbReference>
<keyword evidence="14 17" id="KW-0472">Membrane</keyword>
<dbReference type="InterPro" id="IPR036097">
    <property type="entry name" value="HisK_dim/P_sf"/>
</dbReference>
<feature type="domain" description="HPt" evidence="20">
    <location>
        <begin position="674"/>
        <end position="774"/>
    </location>
</feature>
<dbReference type="PROSITE" id="PS50894">
    <property type="entry name" value="HPT"/>
    <property type="match status" value="1"/>
</dbReference>
<keyword evidence="11" id="KW-0067">ATP-binding</keyword>
<evidence type="ECO:0000256" key="1">
    <source>
        <dbReference type="ARBA" id="ARBA00000085"/>
    </source>
</evidence>
<dbReference type="InterPro" id="IPR004358">
    <property type="entry name" value="Sig_transdc_His_kin-like_C"/>
</dbReference>
<evidence type="ECO:0000256" key="9">
    <source>
        <dbReference type="ARBA" id="ARBA00022777"/>
    </source>
</evidence>
<keyword evidence="5" id="KW-0997">Cell inner membrane</keyword>
<reference evidence="21 22" key="1">
    <citation type="submission" date="2018-11" db="EMBL/GenBank/DDBJ databases">
        <title>Complete Genome Sequence of Vbrio mediterranei 117-T6: a Potential Pathogen Bacteria Isolated from the Conchocelis of Pyropia.</title>
        <authorList>
            <person name="Liu Q."/>
        </authorList>
    </citation>
    <scope>NUCLEOTIDE SEQUENCE [LARGE SCALE GENOMIC DNA]</scope>
    <source>
        <strain evidence="21 22">117-T6</strain>
    </source>
</reference>
<keyword evidence="13" id="KW-0902">Two-component regulatory system</keyword>
<accession>A0A3G4VGN5</accession>
<dbReference type="CDD" id="cd17546">
    <property type="entry name" value="REC_hyHK_CKI1_RcsC-like"/>
    <property type="match status" value="1"/>
</dbReference>
<dbReference type="CDD" id="cd00082">
    <property type="entry name" value="HisKA"/>
    <property type="match status" value="1"/>
</dbReference>
<evidence type="ECO:0000259" key="19">
    <source>
        <dbReference type="PROSITE" id="PS50110"/>
    </source>
</evidence>
<dbReference type="PANTHER" id="PTHR43047:SF72">
    <property type="entry name" value="OSMOSENSING HISTIDINE PROTEIN KINASE SLN1"/>
    <property type="match status" value="1"/>
</dbReference>
<dbReference type="SMART" id="SM00387">
    <property type="entry name" value="HATPase_c"/>
    <property type="match status" value="1"/>
</dbReference>
<dbReference type="CDD" id="cd00088">
    <property type="entry name" value="HPT"/>
    <property type="match status" value="1"/>
</dbReference>
<keyword evidence="7" id="KW-0808">Transferase</keyword>
<dbReference type="PANTHER" id="PTHR43047">
    <property type="entry name" value="TWO-COMPONENT HISTIDINE PROTEIN KINASE"/>
    <property type="match status" value="1"/>
</dbReference>
<dbReference type="InterPro" id="IPR005467">
    <property type="entry name" value="His_kinase_dom"/>
</dbReference>
<evidence type="ECO:0000256" key="2">
    <source>
        <dbReference type="ARBA" id="ARBA00004429"/>
    </source>
</evidence>
<evidence type="ECO:0000256" key="13">
    <source>
        <dbReference type="ARBA" id="ARBA00023012"/>
    </source>
</evidence>
<dbReference type="Gene3D" id="3.30.565.10">
    <property type="entry name" value="Histidine kinase-like ATPase, C-terminal domain"/>
    <property type="match status" value="1"/>
</dbReference>
<dbReference type="SMART" id="SM00448">
    <property type="entry name" value="REC"/>
    <property type="match status" value="1"/>
</dbReference>
<dbReference type="FunFam" id="3.30.565.10:FF:000010">
    <property type="entry name" value="Sensor histidine kinase RcsC"/>
    <property type="match status" value="1"/>
</dbReference>
<dbReference type="Pfam" id="PF00512">
    <property type="entry name" value="HisKA"/>
    <property type="match status" value="1"/>
</dbReference>
<keyword evidence="6 16" id="KW-0597">Phosphoprotein</keyword>
<keyword evidence="8 17" id="KW-0812">Transmembrane</keyword>
<dbReference type="SUPFAM" id="SSF47384">
    <property type="entry name" value="Homodimeric domain of signal transducing histidine kinase"/>
    <property type="match status" value="1"/>
</dbReference>
<dbReference type="Gene3D" id="3.40.50.2300">
    <property type="match status" value="1"/>
</dbReference>
<gene>
    <name evidence="21" type="ORF">ECB94_18860</name>
</gene>
<dbReference type="GO" id="GO:0005886">
    <property type="term" value="C:plasma membrane"/>
    <property type="evidence" value="ECO:0007669"/>
    <property type="project" value="UniProtKB-SubCell"/>
</dbReference>
<dbReference type="InterPro" id="IPR036890">
    <property type="entry name" value="HATPase_C_sf"/>
</dbReference>
<dbReference type="PROSITE" id="PS50109">
    <property type="entry name" value="HIS_KIN"/>
    <property type="match status" value="1"/>
</dbReference>
<evidence type="ECO:0000256" key="14">
    <source>
        <dbReference type="ARBA" id="ARBA00023136"/>
    </source>
</evidence>
<feature type="transmembrane region" description="Helical" evidence="17">
    <location>
        <begin position="68"/>
        <end position="88"/>
    </location>
</feature>
<organism evidence="21 22">
    <name type="scientific">Vibrio mediterranei</name>
    <dbReference type="NCBI Taxonomy" id="689"/>
    <lineage>
        <taxon>Bacteria</taxon>
        <taxon>Pseudomonadati</taxon>
        <taxon>Pseudomonadota</taxon>
        <taxon>Gammaproteobacteria</taxon>
        <taxon>Vibrionales</taxon>
        <taxon>Vibrionaceae</taxon>
        <taxon>Vibrio</taxon>
    </lineage>
</organism>
<name>A0A3G4VGN5_9VIBR</name>